<evidence type="ECO:0000313" key="1">
    <source>
        <dbReference type="Proteomes" id="UP000095287"/>
    </source>
</evidence>
<reference evidence="2" key="1">
    <citation type="submission" date="2016-11" db="UniProtKB">
        <authorList>
            <consortium name="WormBaseParasite"/>
        </authorList>
    </citation>
    <scope>IDENTIFICATION</scope>
</reference>
<proteinExistence type="predicted"/>
<organism evidence="1 2">
    <name type="scientific">Steinernema glaseri</name>
    <dbReference type="NCBI Taxonomy" id="37863"/>
    <lineage>
        <taxon>Eukaryota</taxon>
        <taxon>Metazoa</taxon>
        <taxon>Ecdysozoa</taxon>
        <taxon>Nematoda</taxon>
        <taxon>Chromadorea</taxon>
        <taxon>Rhabditida</taxon>
        <taxon>Tylenchina</taxon>
        <taxon>Panagrolaimomorpha</taxon>
        <taxon>Strongyloidoidea</taxon>
        <taxon>Steinernematidae</taxon>
        <taxon>Steinernema</taxon>
    </lineage>
</organism>
<keyword evidence="1" id="KW-1185">Reference proteome</keyword>
<protein>
    <submittedName>
        <fullName evidence="2">Transposase</fullName>
    </submittedName>
</protein>
<dbReference type="WBParaSite" id="L893_g26655.t1">
    <property type="protein sequence ID" value="L893_g26655.t1"/>
    <property type="gene ID" value="L893_g26655"/>
</dbReference>
<name>A0A1I7ZI94_9BILA</name>
<dbReference type="AlphaFoldDB" id="A0A1I7ZI94"/>
<dbReference type="Proteomes" id="UP000095287">
    <property type="component" value="Unplaced"/>
</dbReference>
<evidence type="ECO:0000313" key="2">
    <source>
        <dbReference type="WBParaSite" id="L893_g26655.t1"/>
    </source>
</evidence>
<sequence>MRRAEKDALELVSKRWEGANTSSKGMAPSWTKEYSTTAITVLYRFCRGTLFPKAIKMIRNFNALTQLTPKRFGTSKGGHFSYARR</sequence>
<accession>A0A1I7ZI94</accession>